<keyword evidence="2" id="KW-1185">Reference proteome</keyword>
<comment type="caution">
    <text evidence="1">The sequence shown here is derived from an EMBL/GenBank/DDBJ whole genome shotgun (WGS) entry which is preliminary data.</text>
</comment>
<proteinExistence type="predicted"/>
<gene>
    <name evidence="1" type="ORF">F4820DRAFT_468574</name>
</gene>
<name>A0ACB9YH34_9PEZI</name>
<dbReference type="Proteomes" id="UP001497700">
    <property type="component" value="Unassembled WGS sequence"/>
</dbReference>
<accession>A0ACB9YH34</accession>
<dbReference type="EMBL" id="MU393760">
    <property type="protein sequence ID" value="KAI4858497.1"/>
    <property type="molecule type" value="Genomic_DNA"/>
</dbReference>
<protein>
    <submittedName>
        <fullName evidence="1">Cytochrome P450</fullName>
    </submittedName>
</protein>
<organism evidence="1 2">
    <name type="scientific">Hypoxylon rubiginosum</name>
    <dbReference type="NCBI Taxonomy" id="110542"/>
    <lineage>
        <taxon>Eukaryota</taxon>
        <taxon>Fungi</taxon>
        <taxon>Dikarya</taxon>
        <taxon>Ascomycota</taxon>
        <taxon>Pezizomycotina</taxon>
        <taxon>Sordariomycetes</taxon>
        <taxon>Xylariomycetidae</taxon>
        <taxon>Xylariales</taxon>
        <taxon>Hypoxylaceae</taxon>
        <taxon>Hypoxylon</taxon>
    </lineage>
</organism>
<sequence length="391" mass="44860">METDLHRRKRKILSQATSERWMRLFEPTMLEQVDIFLRELLVSSSQPVNMTDRCDYLAVDVVGHLAFGYPLNLQTEEARRGVPKGMAMNGTRINLYLQFPEVSMLETIVRWLGKKETKKFIKFFETMIQSRLSQDKDANYDLYSLAADFYNSEGAEGLSRGTTISTSMCSVFFYLSQNAHCYQKLAEEIRTTFRHGSEIRSGQQLTDCKYLRACIDEAIRMSPSSLAPPWRTQSYEDKGREPIIIDGHVIPRGTEVAVSLYSLLHNEEYFPDAFRFTPERWIEPAVSESEEKQAARAVMHRAFAPFALGARGCPGKPMLYLEDSLSTLWYFDFERAPGDLGHVGEGNPGDKWRRHRVNEFQVFDNVTASHDGPVLIFKPRKDAHDDLGKKN</sequence>
<reference evidence="1 2" key="1">
    <citation type="journal article" date="2022" name="New Phytol.">
        <title>Ecological generalism drives hyperdiversity of secondary metabolite gene clusters in xylarialean endophytes.</title>
        <authorList>
            <person name="Franco M.E.E."/>
            <person name="Wisecaver J.H."/>
            <person name="Arnold A.E."/>
            <person name="Ju Y.M."/>
            <person name="Slot J.C."/>
            <person name="Ahrendt S."/>
            <person name="Moore L.P."/>
            <person name="Eastman K.E."/>
            <person name="Scott K."/>
            <person name="Konkel Z."/>
            <person name="Mondo S.J."/>
            <person name="Kuo A."/>
            <person name="Hayes R.D."/>
            <person name="Haridas S."/>
            <person name="Andreopoulos B."/>
            <person name="Riley R."/>
            <person name="LaButti K."/>
            <person name="Pangilinan J."/>
            <person name="Lipzen A."/>
            <person name="Amirebrahimi M."/>
            <person name="Yan J."/>
            <person name="Adam C."/>
            <person name="Keymanesh K."/>
            <person name="Ng V."/>
            <person name="Louie K."/>
            <person name="Northen T."/>
            <person name="Drula E."/>
            <person name="Henrissat B."/>
            <person name="Hsieh H.M."/>
            <person name="Youens-Clark K."/>
            <person name="Lutzoni F."/>
            <person name="Miadlikowska J."/>
            <person name="Eastwood D.C."/>
            <person name="Hamelin R.C."/>
            <person name="Grigoriev I.V."/>
            <person name="U'Ren J.M."/>
        </authorList>
    </citation>
    <scope>NUCLEOTIDE SEQUENCE [LARGE SCALE GENOMIC DNA]</scope>
    <source>
        <strain evidence="1 2">CBS 119005</strain>
    </source>
</reference>
<evidence type="ECO:0000313" key="2">
    <source>
        <dbReference type="Proteomes" id="UP001497700"/>
    </source>
</evidence>
<evidence type="ECO:0000313" key="1">
    <source>
        <dbReference type="EMBL" id="KAI4858497.1"/>
    </source>
</evidence>